<name>A0A127A6E1_9MICC</name>
<keyword evidence="11" id="KW-1185">Reference proteome</keyword>
<dbReference type="KEGG" id="satk:SA2016_3535"/>
<feature type="transmembrane region" description="Helical" evidence="8">
    <location>
        <begin position="269"/>
        <end position="290"/>
    </location>
</feature>
<keyword evidence="3" id="KW-1003">Cell membrane</keyword>
<proteinExistence type="predicted"/>
<organism evidence="10 11">
    <name type="scientific">Sinomonas atrocyanea</name>
    <dbReference type="NCBI Taxonomy" id="37927"/>
    <lineage>
        <taxon>Bacteria</taxon>
        <taxon>Bacillati</taxon>
        <taxon>Actinomycetota</taxon>
        <taxon>Actinomycetes</taxon>
        <taxon>Micrococcales</taxon>
        <taxon>Micrococcaceae</taxon>
        <taxon>Sinomonas</taxon>
    </lineage>
</organism>
<evidence type="ECO:0000313" key="11">
    <source>
        <dbReference type="Proteomes" id="UP000070134"/>
    </source>
</evidence>
<feature type="compositionally biased region" description="Low complexity" evidence="7">
    <location>
        <begin position="1"/>
        <end position="21"/>
    </location>
</feature>
<feature type="domain" description="Major facilitator superfamily (MFS) profile" evidence="9">
    <location>
        <begin position="51"/>
        <end position="441"/>
    </location>
</feature>
<evidence type="ECO:0000313" key="10">
    <source>
        <dbReference type="EMBL" id="AMM34195.1"/>
    </source>
</evidence>
<feature type="transmembrane region" description="Helical" evidence="8">
    <location>
        <begin position="416"/>
        <end position="437"/>
    </location>
</feature>
<dbReference type="EMBL" id="CP014518">
    <property type="protein sequence ID" value="AMM34195.1"/>
    <property type="molecule type" value="Genomic_DNA"/>
</dbReference>
<feature type="region of interest" description="Disordered" evidence="7">
    <location>
        <begin position="1"/>
        <end position="24"/>
    </location>
</feature>
<keyword evidence="2" id="KW-0813">Transport</keyword>
<evidence type="ECO:0000256" key="6">
    <source>
        <dbReference type="ARBA" id="ARBA00023136"/>
    </source>
</evidence>
<feature type="transmembrane region" description="Helical" evidence="8">
    <location>
        <begin position="350"/>
        <end position="369"/>
    </location>
</feature>
<dbReference type="Proteomes" id="UP000070134">
    <property type="component" value="Chromosome"/>
</dbReference>
<dbReference type="PANTHER" id="PTHR23513:SF11">
    <property type="entry name" value="STAPHYLOFERRIN A TRANSPORTER"/>
    <property type="match status" value="1"/>
</dbReference>
<feature type="transmembrane region" description="Helical" evidence="8">
    <location>
        <begin position="390"/>
        <end position="410"/>
    </location>
</feature>
<reference evidence="10 11" key="1">
    <citation type="submission" date="2016-02" db="EMBL/GenBank/DDBJ databases">
        <title>Complete genome of Sinomonas atrocyanea KCTC 3377.</title>
        <authorList>
            <person name="Kim K.M."/>
        </authorList>
    </citation>
    <scope>NUCLEOTIDE SEQUENCE [LARGE SCALE GENOMIC DNA]</scope>
    <source>
        <strain evidence="10 11">KCTC 3377</strain>
    </source>
</reference>
<dbReference type="Gene3D" id="1.20.1250.20">
    <property type="entry name" value="MFS general substrate transporter like domains"/>
    <property type="match status" value="2"/>
</dbReference>
<dbReference type="RefSeq" id="WP_084249615.1">
    <property type="nucleotide sequence ID" value="NZ_BJMO01000032.1"/>
</dbReference>
<comment type="subcellular location">
    <subcellularLocation>
        <location evidence="1">Cell membrane</location>
        <topology evidence="1">Multi-pass membrane protein</topology>
    </subcellularLocation>
</comment>
<feature type="transmembrane region" description="Helical" evidence="8">
    <location>
        <begin position="185"/>
        <end position="208"/>
    </location>
</feature>
<feature type="transmembrane region" description="Helical" evidence="8">
    <location>
        <begin position="296"/>
        <end position="318"/>
    </location>
</feature>
<dbReference type="CDD" id="cd06173">
    <property type="entry name" value="MFS_MefA_like"/>
    <property type="match status" value="1"/>
</dbReference>
<sequence>MTSPSPALPSASSEPQPSLAAFSQPSRPAFPPTGPLAVAAERLPWRHTFISLSVPNFRMFAAAHFVAVVALWMQRIAQDWLVLQLSGSVTAVGVTVALQFAPVLLLGPWGGLVADRFSKRRLLQICALGAATCAAGLGTLALTGALAVWHVYGIALVLGLVTVLDQPARQVFVNELVGPRYLRNAISVNSTNFQLGALIGPAVAGWLLTAVGGGWAFVVNAFACCGTAVMLSLLRKDQLVVAPPTPAARGMLREAVAYAWRKPTIRWPWVMAGVVSLFAMSLPVLLAAYADHVFAVGASGYGLLNTMVAVGALTGAIASARRLQLRLRTVVGGAGLYGAMLAAAAFAPSLPLFCALVAVSGFCALTFLTSANQMVQTSANVGIRGRVMSLYTMVLIGGQALGGPLLGALAEHLGAHLAMLVSGAVPAVAAFGLALWLRRRPAE</sequence>
<feature type="transmembrane region" description="Helical" evidence="8">
    <location>
        <begin position="59"/>
        <end position="77"/>
    </location>
</feature>
<dbReference type="InterPro" id="IPR020846">
    <property type="entry name" value="MFS_dom"/>
</dbReference>
<dbReference type="GO" id="GO:0022857">
    <property type="term" value="F:transmembrane transporter activity"/>
    <property type="evidence" value="ECO:0007669"/>
    <property type="project" value="InterPro"/>
</dbReference>
<dbReference type="InterPro" id="IPR010290">
    <property type="entry name" value="TM_effector"/>
</dbReference>
<dbReference type="AlphaFoldDB" id="A0A127A6E1"/>
<feature type="transmembrane region" description="Helical" evidence="8">
    <location>
        <begin position="122"/>
        <end position="141"/>
    </location>
</feature>
<dbReference type="PROSITE" id="PS50850">
    <property type="entry name" value="MFS"/>
    <property type="match status" value="1"/>
</dbReference>
<keyword evidence="6 8" id="KW-0472">Membrane</keyword>
<evidence type="ECO:0000256" key="2">
    <source>
        <dbReference type="ARBA" id="ARBA00022448"/>
    </source>
</evidence>
<evidence type="ECO:0000256" key="1">
    <source>
        <dbReference type="ARBA" id="ARBA00004651"/>
    </source>
</evidence>
<dbReference type="SUPFAM" id="SSF103473">
    <property type="entry name" value="MFS general substrate transporter"/>
    <property type="match status" value="1"/>
</dbReference>
<evidence type="ECO:0000256" key="8">
    <source>
        <dbReference type="SAM" id="Phobius"/>
    </source>
</evidence>
<feature type="transmembrane region" description="Helical" evidence="8">
    <location>
        <begin position="325"/>
        <end position="344"/>
    </location>
</feature>
<dbReference type="Pfam" id="PF05977">
    <property type="entry name" value="MFS_3"/>
    <property type="match status" value="1"/>
</dbReference>
<dbReference type="PANTHER" id="PTHR23513">
    <property type="entry name" value="INTEGRAL MEMBRANE EFFLUX PROTEIN-RELATED"/>
    <property type="match status" value="1"/>
</dbReference>
<feature type="transmembrane region" description="Helical" evidence="8">
    <location>
        <begin position="147"/>
        <end position="164"/>
    </location>
</feature>
<dbReference type="InterPro" id="IPR036259">
    <property type="entry name" value="MFS_trans_sf"/>
</dbReference>
<evidence type="ECO:0000259" key="9">
    <source>
        <dbReference type="PROSITE" id="PS50850"/>
    </source>
</evidence>
<gene>
    <name evidence="10" type="ORF">SA2016_3535</name>
</gene>
<feature type="transmembrane region" description="Helical" evidence="8">
    <location>
        <begin position="214"/>
        <end position="234"/>
    </location>
</feature>
<accession>A0A127A6E1</accession>
<evidence type="ECO:0000256" key="7">
    <source>
        <dbReference type="SAM" id="MobiDB-lite"/>
    </source>
</evidence>
<evidence type="ECO:0000256" key="5">
    <source>
        <dbReference type="ARBA" id="ARBA00022989"/>
    </source>
</evidence>
<dbReference type="GO" id="GO:0005886">
    <property type="term" value="C:plasma membrane"/>
    <property type="evidence" value="ECO:0007669"/>
    <property type="project" value="UniProtKB-SubCell"/>
</dbReference>
<evidence type="ECO:0000256" key="4">
    <source>
        <dbReference type="ARBA" id="ARBA00022692"/>
    </source>
</evidence>
<keyword evidence="5 8" id="KW-1133">Transmembrane helix</keyword>
<protein>
    <submittedName>
        <fullName evidence="10">MFS transporter</fullName>
    </submittedName>
</protein>
<dbReference type="OrthoDB" id="9775268at2"/>
<dbReference type="STRING" id="37927.SA2016_3535"/>
<keyword evidence="4 8" id="KW-0812">Transmembrane</keyword>
<evidence type="ECO:0000256" key="3">
    <source>
        <dbReference type="ARBA" id="ARBA00022475"/>
    </source>
</evidence>
<feature type="transmembrane region" description="Helical" evidence="8">
    <location>
        <begin position="89"/>
        <end position="110"/>
    </location>
</feature>